<evidence type="ECO:0000313" key="2">
    <source>
        <dbReference type="Proteomes" id="UP001148838"/>
    </source>
</evidence>
<sequence>MTADMLLAEWTHNPVECVAACRLVLSECSGTHCPLQFPSGRSRVATGERDRLYEEFAAYQCDTFPEYIINGSKIHANRAKITDLRNETYKIIKHLNKTEKDAAYIPNLIKEEQWIKYFQDLWFNNNADEIQPSKDNYDVDLLGIEELEEALKHKKCRKASGPDAELIKYGNTFFKLRFFTSFKYVLD</sequence>
<name>A0ABQ8S7T5_PERAM</name>
<protein>
    <submittedName>
        <fullName evidence="1">Uncharacterized protein</fullName>
    </submittedName>
</protein>
<reference evidence="1 2" key="1">
    <citation type="journal article" date="2022" name="Allergy">
        <title>Genome assembly and annotation of Periplaneta americana reveal a comprehensive cockroach allergen profile.</title>
        <authorList>
            <person name="Wang L."/>
            <person name="Xiong Q."/>
            <person name="Saelim N."/>
            <person name="Wang L."/>
            <person name="Nong W."/>
            <person name="Wan A.T."/>
            <person name="Shi M."/>
            <person name="Liu X."/>
            <person name="Cao Q."/>
            <person name="Hui J.H.L."/>
            <person name="Sookrung N."/>
            <person name="Leung T.F."/>
            <person name="Tungtrongchitr A."/>
            <person name="Tsui S.K.W."/>
        </authorList>
    </citation>
    <scope>NUCLEOTIDE SEQUENCE [LARGE SCALE GENOMIC DNA]</scope>
    <source>
        <strain evidence="1">PWHHKU_190912</strain>
    </source>
</reference>
<keyword evidence="2" id="KW-1185">Reference proteome</keyword>
<accession>A0ABQ8S7T5</accession>
<dbReference type="EMBL" id="JAJSOF020000033">
    <property type="protein sequence ID" value="KAJ4430023.1"/>
    <property type="molecule type" value="Genomic_DNA"/>
</dbReference>
<proteinExistence type="predicted"/>
<comment type="caution">
    <text evidence="1">The sequence shown here is derived from an EMBL/GenBank/DDBJ whole genome shotgun (WGS) entry which is preliminary data.</text>
</comment>
<gene>
    <name evidence="1" type="ORF">ANN_22231</name>
</gene>
<evidence type="ECO:0000313" key="1">
    <source>
        <dbReference type="EMBL" id="KAJ4430023.1"/>
    </source>
</evidence>
<dbReference type="Proteomes" id="UP001148838">
    <property type="component" value="Unassembled WGS sequence"/>
</dbReference>
<organism evidence="1 2">
    <name type="scientific">Periplaneta americana</name>
    <name type="common">American cockroach</name>
    <name type="synonym">Blatta americana</name>
    <dbReference type="NCBI Taxonomy" id="6978"/>
    <lineage>
        <taxon>Eukaryota</taxon>
        <taxon>Metazoa</taxon>
        <taxon>Ecdysozoa</taxon>
        <taxon>Arthropoda</taxon>
        <taxon>Hexapoda</taxon>
        <taxon>Insecta</taxon>
        <taxon>Pterygota</taxon>
        <taxon>Neoptera</taxon>
        <taxon>Polyneoptera</taxon>
        <taxon>Dictyoptera</taxon>
        <taxon>Blattodea</taxon>
        <taxon>Blattoidea</taxon>
        <taxon>Blattidae</taxon>
        <taxon>Blattinae</taxon>
        <taxon>Periplaneta</taxon>
    </lineage>
</organism>